<feature type="domain" description="Beta-lactamase-related" evidence="2">
    <location>
        <begin position="98"/>
        <end position="167"/>
    </location>
</feature>
<protein>
    <submittedName>
        <fullName evidence="3">Beta-lactamase</fullName>
    </submittedName>
</protein>
<organism evidence="3 4">
    <name type="scientific">Stigmatella aurantiaca</name>
    <dbReference type="NCBI Taxonomy" id="41"/>
    <lineage>
        <taxon>Bacteria</taxon>
        <taxon>Pseudomonadati</taxon>
        <taxon>Myxococcota</taxon>
        <taxon>Myxococcia</taxon>
        <taxon>Myxococcales</taxon>
        <taxon>Cystobacterineae</taxon>
        <taxon>Archangiaceae</taxon>
        <taxon>Stigmatella</taxon>
    </lineage>
</organism>
<sequence>MALTPPGAIRDASPSCGLHSQRRRRLPALSVRRSSLTPSHLGVRCFAGATATASDRLSSSPGVSPRLREPPWPEGGGPLGRLEGREHSRALGGGHGWLDDDAPVASYWAEFAQAGKSRITVHQLLAHKTGLPAFDGWMEPVKLAGLDSLARGLAWQAPAWEPGTHHGDPSFTSG</sequence>
<feature type="region of interest" description="Disordered" evidence="1">
    <location>
        <begin position="54"/>
        <end position="88"/>
    </location>
</feature>
<dbReference type="PANTHER" id="PTHR43319:SF3">
    <property type="entry name" value="BETA-LACTAMASE-RELATED DOMAIN-CONTAINING PROTEIN"/>
    <property type="match status" value="1"/>
</dbReference>
<dbReference type="SUPFAM" id="SSF56601">
    <property type="entry name" value="beta-lactamase/transpeptidase-like"/>
    <property type="match status" value="1"/>
</dbReference>
<reference evidence="4" key="1">
    <citation type="submission" date="2016-10" db="EMBL/GenBank/DDBJ databases">
        <authorList>
            <person name="Varghese N."/>
            <person name="Submissions S."/>
        </authorList>
    </citation>
    <scope>NUCLEOTIDE SEQUENCE [LARGE SCALE GENOMIC DNA]</scope>
    <source>
        <strain evidence="4">DSM 17044</strain>
    </source>
</reference>
<evidence type="ECO:0000313" key="4">
    <source>
        <dbReference type="Proteomes" id="UP000182719"/>
    </source>
</evidence>
<dbReference type="Pfam" id="PF00144">
    <property type="entry name" value="Beta-lactamase"/>
    <property type="match status" value="1"/>
</dbReference>
<dbReference type="InterPro" id="IPR001466">
    <property type="entry name" value="Beta-lactam-related"/>
</dbReference>
<dbReference type="Proteomes" id="UP000182719">
    <property type="component" value="Unassembled WGS sequence"/>
</dbReference>
<dbReference type="Gene3D" id="3.40.710.10">
    <property type="entry name" value="DD-peptidase/beta-lactamase superfamily"/>
    <property type="match status" value="1"/>
</dbReference>
<evidence type="ECO:0000256" key="1">
    <source>
        <dbReference type="SAM" id="MobiDB-lite"/>
    </source>
</evidence>
<dbReference type="InterPro" id="IPR052907">
    <property type="entry name" value="Beta-lactamase/esterase"/>
</dbReference>
<evidence type="ECO:0000259" key="2">
    <source>
        <dbReference type="Pfam" id="PF00144"/>
    </source>
</evidence>
<keyword evidence="4" id="KW-1185">Reference proteome</keyword>
<accession>A0A1H7S0V4</accession>
<dbReference type="EMBL" id="FOAP01000007">
    <property type="protein sequence ID" value="SEL66133.1"/>
    <property type="molecule type" value="Genomic_DNA"/>
</dbReference>
<gene>
    <name evidence="3" type="ORF">SAMN05444354_107265</name>
</gene>
<proteinExistence type="predicted"/>
<dbReference type="AlphaFoldDB" id="A0A1H7S0V4"/>
<name>A0A1H7S0V4_STIAU</name>
<evidence type="ECO:0000313" key="3">
    <source>
        <dbReference type="EMBL" id="SEL66133.1"/>
    </source>
</evidence>
<dbReference type="PANTHER" id="PTHR43319">
    <property type="entry name" value="BETA-LACTAMASE-RELATED"/>
    <property type="match status" value="1"/>
</dbReference>
<dbReference type="InterPro" id="IPR012338">
    <property type="entry name" value="Beta-lactam/transpept-like"/>
</dbReference>
<feature type="region of interest" description="Disordered" evidence="1">
    <location>
        <begin position="1"/>
        <end position="31"/>
    </location>
</feature>